<dbReference type="Pfam" id="PF13411">
    <property type="entry name" value="MerR_1"/>
    <property type="match status" value="1"/>
</dbReference>
<dbReference type="AlphaFoldDB" id="A0A0C1Y4G5"/>
<name>A0A0C1Y4G5_9CYAN</name>
<accession>A0A0C1Y4G5</accession>
<dbReference type="GO" id="GO:0006355">
    <property type="term" value="P:regulation of DNA-templated transcription"/>
    <property type="evidence" value="ECO:0007669"/>
    <property type="project" value="InterPro"/>
</dbReference>
<evidence type="ECO:0000313" key="2">
    <source>
        <dbReference type="EMBL" id="NEV66868.1"/>
    </source>
</evidence>
<reference evidence="2" key="1">
    <citation type="submission" date="2014-11" db="EMBL/GenBank/DDBJ databases">
        <authorList>
            <person name="Malar M.C."/>
            <person name="Sen D."/>
            <person name="Tripathy S."/>
        </authorList>
    </citation>
    <scope>NUCLEOTIDE SEQUENCE</scope>
    <source>
        <strain evidence="2">BDU141951</strain>
    </source>
</reference>
<dbReference type="InterPro" id="IPR009061">
    <property type="entry name" value="DNA-bd_dom_put_sf"/>
</dbReference>
<reference evidence="2" key="2">
    <citation type="journal article" date="2015" name="Genome Announc.">
        <title>Draft Genome Sequence of Filamentous Marine Cyanobacterium Lyngbya confervoides Strain BDU141951.</title>
        <authorList>
            <person name="Chandrababunaidu M.M."/>
            <person name="Sen D."/>
            <person name="Tripathy S."/>
        </authorList>
    </citation>
    <scope>NUCLEOTIDE SEQUENCE</scope>
    <source>
        <strain evidence="2">BDU141951</strain>
    </source>
</reference>
<protein>
    <submittedName>
        <fullName evidence="2">MerR family transcriptional regulator</fullName>
    </submittedName>
</protein>
<organism evidence="2">
    <name type="scientific">Lyngbya confervoides BDU141951</name>
    <dbReference type="NCBI Taxonomy" id="1574623"/>
    <lineage>
        <taxon>Bacteria</taxon>
        <taxon>Bacillati</taxon>
        <taxon>Cyanobacteriota</taxon>
        <taxon>Cyanophyceae</taxon>
        <taxon>Oscillatoriophycideae</taxon>
        <taxon>Oscillatoriales</taxon>
        <taxon>Microcoleaceae</taxon>
        <taxon>Lyngbya</taxon>
    </lineage>
</organism>
<feature type="compositionally biased region" description="Low complexity" evidence="1">
    <location>
        <begin position="135"/>
        <end position="160"/>
    </location>
</feature>
<dbReference type="PROSITE" id="PS50937">
    <property type="entry name" value="HTH_MERR_2"/>
    <property type="match status" value="1"/>
</dbReference>
<proteinExistence type="predicted"/>
<sequence>MDTLQQLAQQQPEFALDRFVEVVNQLLPQFLPEAVGSRGQESVNPRLVRHYTTQRLLDKPLKQGREVRYTYRHLLQLLVLRRLLAEGYSVSSMHQLIGGQPNATLENLLQGGAQLTVETANPALAFLAQVRDRSAPPTAQRAAPAPAPAANSRAAAKSRPQSFGAASPAPPSTSNWTRLELLDGLELHVRDTFALPASAHERERLLQLIAQSLTQLNSSRRHPP</sequence>
<reference evidence="2" key="3">
    <citation type="submission" date="2020-02" db="EMBL/GenBank/DDBJ databases">
        <authorList>
            <person name="Sarangi A.N."/>
            <person name="Ghosh S."/>
            <person name="Mukherjee M."/>
            <person name="Tripathy S."/>
        </authorList>
    </citation>
    <scope>NUCLEOTIDE SEQUENCE</scope>
    <source>
        <strain evidence="2">BDU141951</strain>
    </source>
</reference>
<dbReference type="EMBL" id="JTHE02000003">
    <property type="protein sequence ID" value="NEV66868.1"/>
    <property type="molecule type" value="Genomic_DNA"/>
</dbReference>
<dbReference type="SUPFAM" id="SSF46955">
    <property type="entry name" value="Putative DNA-binding domain"/>
    <property type="match status" value="1"/>
</dbReference>
<evidence type="ECO:0000256" key="1">
    <source>
        <dbReference type="SAM" id="MobiDB-lite"/>
    </source>
</evidence>
<gene>
    <name evidence="2" type="ORF">QQ91_007030</name>
</gene>
<comment type="caution">
    <text evidence="2">The sequence shown here is derived from an EMBL/GenBank/DDBJ whole genome shotgun (WGS) entry which is preliminary data.</text>
</comment>
<dbReference type="GO" id="GO:0003677">
    <property type="term" value="F:DNA binding"/>
    <property type="evidence" value="ECO:0007669"/>
    <property type="project" value="InterPro"/>
</dbReference>
<feature type="region of interest" description="Disordered" evidence="1">
    <location>
        <begin position="135"/>
        <end position="175"/>
    </location>
</feature>
<dbReference type="Gene3D" id="1.10.1660.10">
    <property type="match status" value="1"/>
</dbReference>
<dbReference type="InterPro" id="IPR000551">
    <property type="entry name" value="MerR-type_HTH_dom"/>
</dbReference>